<dbReference type="AlphaFoldDB" id="A0A3M7Q8I2"/>
<evidence type="ECO:0000313" key="2">
    <source>
        <dbReference type="Proteomes" id="UP000276133"/>
    </source>
</evidence>
<dbReference type="EMBL" id="REGN01007101">
    <property type="protein sequence ID" value="RNA07291.1"/>
    <property type="molecule type" value="Genomic_DNA"/>
</dbReference>
<accession>A0A3M7Q8I2</accession>
<reference evidence="1 2" key="1">
    <citation type="journal article" date="2018" name="Sci. Rep.">
        <title>Genomic signatures of local adaptation to the degree of environmental predictability in rotifers.</title>
        <authorList>
            <person name="Franch-Gras L."/>
            <person name="Hahn C."/>
            <person name="Garcia-Roger E.M."/>
            <person name="Carmona M.J."/>
            <person name="Serra M."/>
            <person name="Gomez A."/>
        </authorList>
    </citation>
    <scope>NUCLEOTIDE SEQUENCE [LARGE SCALE GENOMIC DNA]</scope>
    <source>
        <strain evidence="1">HYR1</strain>
    </source>
</reference>
<evidence type="ECO:0000313" key="1">
    <source>
        <dbReference type="EMBL" id="RNA07291.1"/>
    </source>
</evidence>
<comment type="caution">
    <text evidence="1">The sequence shown here is derived from an EMBL/GenBank/DDBJ whole genome shotgun (WGS) entry which is preliminary data.</text>
</comment>
<sequence length="104" mass="12601">MYEFGKIAPHLKILQAFAVDETKFCMKFHNACEFIGMQMDLLSKIHICELSHQNRYIHQHMDMNRSFFDDQKHMREKCHNNWSLANDQLGELNSRNQFHRLDFR</sequence>
<name>A0A3M7Q8I2_BRAPC</name>
<protein>
    <submittedName>
        <fullName evidence="1">Uncharacterized protein</fullName>
    </submittedName>
</protein>
<organism evidence="1 2">
    <name type="scientific">Brachionus plicatilis</name>
    <name type="common">Marine rotifer</name>
    <name type="synonym">Brachionus muelleri</name>
    <dbReference type="NCBI Taxonomy" id="10195"/>
    <lineage>
        <taxon>Eukaryota</taxon>
        <taxon>Metazoa</taxon>
        <taxon>Spiralia</taxon>
        <taxon>Gnathifera</taxon>
        <taxon>Rotifera</taxon>
        <taxon>Eurotatoria</taxon>
        <taxon>Monogononta</taxon>
        <taxon>Pseudotrocha</taxon>
        <taxon>Ploima</taxon>
        <taxon>Brachionidae</taxon>
        <taxon>Brachionus</taxon>
    </lineage>
</organism>
<proteinExistence type="predicted"/>
<dbReference type="Proteomes" id="UP000276133">
    <property type="component" value="Unassembled WGS sequence"/>
</dbReference>
<gene>
    <name evidence="1" type="ORF">BpHYR1_033797</name>
</gene>
<keyword evidence="2" id="KW-1185">Reference proteome</keyword>